<dbReference type="AlphaFoldDB" id="A0A841ASI9"/>
<sequence length="101" mass="11234">MGTSKRYADSIDKRMGVQADQSIMRGGTPESLTATELELKTEPLTRTPRPLPVTAWVRYGRIGIRVNGRAVAWTTKAVAVEWDSPDGPHRAWVWASAVERN</sequence>
<dbReference type="RefSeq" id="WP_184239533.1">
    <property type="nucleotide sequence ID" value="NZ_JACHMJ010000001.1"/>
</dbReference>
<evidence type="ECO:0000313" key="1">
    <source>
        <dbReference type="EMBL" id="MBB5844912.1"/>
    </source>
</evidence>
<dbReference type="Proteomes" id="UP000536685">
    <property type="component" value="Unassembled WGS sequence"/>
</dbReference>
<organism evidence="1 2">
    <name type="scientific">Conyzicola lurida</name>
    <dbReference type="NCBI Taxonomy" id="1172621"/>
    <lineage>
        <taxon>Bacteria</taxon>
        <taxon>Bacillati</taxon>
        <taxon>Actinomycetota</taxon>
        <taxon>Actinomycetes</taxon>
        <taxon>Micrococcales</taxon>
        <taxon>Microbacteriaceae</taxon>
        <taxon>Conyzicola</taxon>
    </lineage>
</organism>
<comment type="caution">
    <text evidence="1">The sequence shown here is derived from an EMBL/GenBank/DDBJ whole genome shotgun (WGS) entry which is preliminary data.</text>
</comment>
<name>A0A841ASI9_9MICO</name>
<reference evidence="1 2" key="1">
    <citation type="submission" date="2020-08" db="EMBL/GenBank/DDBJ databases">
        <title>Sequencing the genomes of 1000 actinobacteria strains.</title>
        <authorList>
            <person name="Klenk H.-P."/>
        </authorList>
    </citation>
    <scope>NUCLEOTIDE SEQUENCE [LARGE SCALE GENOMIC DNA]</scope>
    <source>
        <strain evidence="1 2">DSM 105784</strain>
    </source>
</reference>
<evidence type="ECO:0000313" key="2">
    <source>
        <dbReference type="Proteomes" id="UP000536685"/>
    </source>
</evidence>
<dbReference type="EMBL" id="JACHMJ010000001">
    <property type="protein sequence ID" value="MBB5844912.1"/>
    <property type="molecule type" value="Genomic_DNA"/>
</dbReference>
<proteinExistence type="predicted"/>
<keyword evidence="2" id="KW-1185">Reference proteome</keyword>
<accession>A0A841ASI9</accession>
<gene>
    <name evidence="1" type="ORF">HD599_003235</name>
</gene>
<protein>
    <submittedName>
        <fullName evidence="1">Uncharacterized protein</fullName>
    </submittedName>
</protein>